<dbReference type="OrthoDB" id="256753at2"/>
<protein>
    <recommendedName>
        <fullName evidence="1">Zinc-ribbon domain-containing protein</fullName>
    </recommendedName>
</protein>
<dbReference type="Proteomes" id="UP000319557">
    <property type="component" value="Chromosome"/>
</dbReference>
<dbReference type="KEGG" id="ruv:EC9_49650"/>
<gene>
    <name evidence="2" type="ORF">EC9_49650</name>
</gene>
<evidence type="ECO:0000313" key="3">
    <source>
        <dbReference type="Proteomes" id="UP000319557"/>
    </source>
</evidence>
<dbReference type="RefSeq" id="WP_145348515.1">
    <property type="nucleotide sequence ID" value="NZ_CP036261.1"/>
</dbReference>
<name>A0A517M787_9BACT</name>
<sequence length="340" mass="38249">MRSFYCQCGGTLFFASVQCVACNRPTAMCPHCNAVRSMAVADDGVLVCDHCDRECRMCSNATQHAVCNCGVDASTEQTLCRYCRLNSVVPDLTVGDNLLKWQRLEMAKHRVLFDIERIGLPIVSEADSGLADDRPALQFEFKSSAIKPVSTGHADGVITIDIAEADSVHREQTRVEFGEPQRTLVGHFRHELGHYYWQLLVEPNSLDAFRSLFGDERKPSYADAQKRYYADGATPNWQGRCISAYATMHPWEDFAETFASYMDIVAVVETARHFDRTRVTADGTDFNQMLTAYRDIGIVANEFNRDMGLLDLVPEIHSEAIVEKLQFIDNLRQAAQKELV</sequence>
<feature type="domain" description="Zinc-ribbon" evidence="1">
    <location>
        <begin position="4"/>
        <end position="93"/>
    </location>
</feature>
<dbReference type="AlphaFoldDB" id="A0A517M787"/>
<dbReference type="InterPro" id="IPR011201">
    <property type="entry name" value="Zinc-ribbon_6_bact"/>
</dbReference>
<dbReference type="Gene3D" id="3.40.390.70">
    <property type="match status" value="1"/>
</dbReference>
<evidence type="ECO:0000259" key="1">
    <source>
        <dbReference type="Pfam" id="PF10005"/>
    </source>
</evidence>
<dbReference type="InterPro" id="IPR031321">
    <property type="entry name" value="UCP012641"/>
</dbReference>
<keyword evidence="3" id="KW-1185">Reference proteome</keyword>
<dbReference type="PIRSF" id="PIRSF012641">
    <property type="entry name" value="UCP012641"/>
    <property type="match status" value="1"/>
</dbReference>
<organism evidence="2 3">
    <name type="scientific">Rosistilla ulvae</name>
    <dbReference type="NCBI Taxonomy" id="1930277"/>
    <lineage>
        <taxon>Bacteria</taxon>
        <taxon>Pseudomonadati</taxon>
        <taxon>Planctomycetota</taxon>
        <taxon>Planctomycetia</taxon>
        <taxon>Pirellulales</taxon>
        <taxon>Pirellulaceae</taxon>
        <taxon>Rosistilla</taxon>
    </lineage>
</organism>
<accession>A0A517M787</accession>
<dbReference type="Pfam" id="PF10005">
    <property type="entry name" value="Zn_ribbon_DZR_6"/>
    <property type="match status" value="1"/>
</dbReference>
<reference evidence="2 3" key="1">
    <citation type="submission" date="2019-02" db="EMBL/GenBank/DDBJ databases">
        <title>Deep-cultivation of Planctomycetes and their phenomic and genomic characterization uncovers novel biology.</title>
        <authorList>
            <person name="Wiegand S."/>
            <person name="Jogler M."/>
            <person name="Boedeker C."/>
            <person name="Pinto D."/>
            <person name="Vollmers J."/>
            <person name="Rivas-Marin E."/>
            <person name="Kohn T."/>
            <person name="Peeters S.H."/>
            <person name="Heuer A."/>
            <person name="Rast P."/>
            <person name="Oberbeckmann S."/>
            <person name="Bunk B."/>
            <person name="Jeske O."/>
            <person name="Meyerdierks A."/>
            <person name="Storesund J.E."/>
            <person name="Kallscheuer N."/>
            <person name="Luecker S."/>
            <person name="Lage O.M."/>
            <person name="Pohl T."/>
            <person name="Merkel B.J."/>
            <person name="Hornburger P."/>
            <person name="Mueller R.-W."/>
            <person name="Bruemmer F."/>
            <person name="Labrenz M."/>
            <person name="Spormann A.M."/>
            <person name="Op den Camp H."/>
            <person name="Overmann J."/>
            <person name="Amann R."/>
            <person name="Jetten M.S.M."/>
            <person name="Mascher T."/>
            <person name="Medema M.H."/>
            <person name="Devos D.P."/>
            <person name="Kaster A.-K."/>
            <person name="Ovreas L."/>
            <person name="Rohde M."/>
            <person name="Galperin M.Y."/>
            <person name="Jogler C."/>
        </authorList>
    </citation>
    <scope>NUCLEOTIDE SEQUENCE [LARGE SCALE GENOMIC DNA]</scope>
    <source>
        <strain evidence="2 3">EC9</strain>
    </source>
</reference>
<evidence type="ECO:0000313" key="2">
    <source>
        <dbReference type="EMBL" id="QDS90749.1"/>
    </source>
</evidence>
<proteinExistence type="predicted"/>
<dbReference type="EMBL" id="CP036261">
    <property type="protein sequence ID" value="QDS90749.1"/>
    <property type="molecule type" value="Genomic_DNA"/>
</dbReference>
<dbReference type="Pfam" id="PF15887">
    <property type="entry name" value="Peptidase_Mx"/>
    <property type="match status" value="1"/>
</dbReference>